<evidence type="ECO:0000313" key="1">
    <source>
        <dbReference type="EMBL" id="KAF7841490.1"/>
    </source>
</evidence>
<gene>
    <name evidence="1" type="ORF">G2W53_003788</name>
</gene>
<organism evidence="1 2">
    <name type="scientific">Senna tora</name>
    <dbReference type="NCBI Taxonomy" id="362788"/>
    <lineage>
        <taxon>Eukaryota</taxon>
        <taxon>Viridiplantae</taxon>
        <taxon>Streptophyta</taxon>
        <taxon>Embryophyta</taxon>
        <taxon>Tracheophyta</taxon>
        <taxon>Spermatophyta</taxon>
        <taxon>Magnoliopsida</taxon>
        <taxon>eudicotyledons</taxon>
        <taxon>Gunneridae</taxon>
        <taxon>Pentapetalae</taxon>
        <taxon>rosids</taxon>
        <taxon>fabids</taxon>
        <taxon>Fabales</taxon>
        <taxon>Fabaceae</taxon>
        <taxon>Caesalpinioideae</taxon>
        <taxon>Cassia clade</taxon>
        <taxon>Senna</taxon>
    </lineage>
</organism>
<dbReference type="Proteomes" id="UP000634136">
    <property type="component" value="Unassembled WGS sequence"/>
</dbReference>
<accession>A0A834XBD0</accession>
<sequence length="42" mass="4815">MVDTRSGRRGRSDSNPIEQIAASIQALTVRMDQQQELIMRQQ</sequence>
<reference evidence="1" key="1">
    <citation type="submission" date="2020-09" db="EMBL/GenBank/DDBJ databases">
        <title>Genome-Enabled Discovery of Anthraquinone Biosynthesis in Senna tora.</title>
        <authorList>
            <person name="Kang S.-H."/>
            <person name="Pandey R.P."/>
            <person name="Lee C.-M."/>
            <person name="Sim J.-S."/>
            <person name="Jeong J.-T."/>
            <person name="Choi B.-S."/>
            <person name="Jung M."/>
            <person name="Ginzburg D."/>
            <person name="Zhao K."/>
            <person name="Won S.Y."/>
            <person name="Oh T.-J."/>
            <person name="Yu Y."/>
            <person name="Kim N.-H."/>
            <person name="Lee O.R."/>
            <person name="Lee T.-H."/>
            <person name="Bashyal P."/>
            <person name="Kim T.-S."/>
            <person name="Lee W.-H."/>
            <person name="Kawkins C."/>
            <person name="Kim C.-K."/>
            <person name="Kim J.S."/>
            <person name="Ahn B.O."/>
            <person name="Rhee S.Y."/>
            <person name="Sohng J.K."/>
        </authorList>
    </citation>
    <scope>NUCLEOTIDE SEQUENCE</scope>
    <source>
        <tissue evidence="1">Leaf</tissue>
    </source>
</reference>
<dbReference type="EMBL" id="JAAIUW010000002">
    <property type="protein sequence ID" value="KAF7841490.1"/>
    <property type="molecule type" value="Genomic_DNA"/>
</dbReference>
<keyword evidence="2" id="KW-1185">Reference proteome</keyword>
<protein>
    <submittedName>
        <fullName evidence="1">Uncharacterized protein</fullName>
    </submittedName>
</protein>
<dbReference type="AlphaFoldDB" id="A0A834XBD0"/>
<comment type="caution">
    <text evidence="1">The sequence shown here is derived from an EMBL/GenBank/DDBJ whole genome shotgun (WGS) entry which is preliminary data.</text>
</comment>
<name>A0A834XBD0_9FABA</name>
<proteinExistence type="predicted"/>
<evidence type="ECO:0000313" key="2">
    <source>
        <dbReference type="Proteomes" id="UP000634136"/>
    </source>
</evidence>